<sequence>MRKHILLVDDDDDIREVAGISLEAVGGWQVSSASSGIEAIAKAIAERPDAILLDVMMPGIDGPTTFKRLQRDPATRDIPVILLTAKAQSGDRQCFETLGVAGLLTKPFDPMALSDQVMAILATAARAKYGS</sequence>
<accession>A0A6J4RPK5</accession>
<dbReference type="InterPro" id="IPR001789">
    <property type="entry name" value="Sig_transdc_resp-reg_receiver"/>
</dbReference>
<dbReference type="AlphaFoldDB" id="A0A6J4RPK5"/>
<keyword evidence="1 2" id="KW-0597">Phosphoprotein</keyword>
<proteinExistence type="predicted"/>
<dbReference type="GO" id="GO:0000160">
    <property type="term" value="P:phosphorelay signal transduction system"/>
    <property type="evidence" value="ECO:0007669"/>
    <property type="project" value="InterPro"/>
</dbReference>
<dbReference type="SUPFAM" id="SSF52172">
    <property type="entry name" value="CheY-like"/>
    <property type="match status" value="1"/>
</dbReference>
<feature type="modified residue" description="4-aspartylphosphate" evidence="2">
    <location>
        <position position="54"/>
    </location>
</feature>
<protein>
    <recommendedName>
        <fullName evidence="3">Response regulatory domain-containing protein</fullName>
    </recommendedName>
</protein>
<gene>
    <name evidence="4" type="ORF">AVDCRST_MAG53-1354</name>
</gene>
<organism evidence="4">
    <name type="scientific">uncultured Solirubrobacteraceae bacterium</name>
    <dbReference type="NCBI Taxonomy" id="1162706"/>
    <lineage>
        <taxon>Bacteria</taxon>
        <taxon>Bacillati</taxon>
        <taxon>Actinomycetota</taxon>
        <taxon>Thermoleophilia</taxon>
        <taxon>Solirubrobacterales</taxon>
        <taxon>Solirubrobacteraceae</taxon>
        <taxon>environmental samples</taxon>
    </lineage>
</organism>
<dbReference type="PROSITE" id="PS50110">
    <property type="entry name" value="RESPONSE_REGULATORY"/>
    <property type="match status" value="1"/>
</dbReference>
<dbReference type="PANTHER" id="PTHR44591">
    <property type="entry name" value="STRESS RESPONSE REGULATOR PROTEIN 1"/>
    <property type="match status" value="1"/>
</dbReference>
<name>A0A6J4RPK5_9ACTN</name>
<dbReference type="InterPro" id="IPR011006">
    <property type="entry name" value="CheY-like_superfamily"/>
</dbReference>
<evidence type="ECO:0000313" key="4">
    <source>
        <dbReference type="EMBL" id="CAA9471663.1"/>
    </source>
</evidence>
<evidence type="ECO:0000256" key="1">
    <source>
        <dbReference type="ARBA" id="ARBA00022553"/>
    </source>
</evidence>
<dbReference type="SMART" id="SM00448">
    <property type="entry name" value="REC"/>
    <property type="match status" value="1"/>
</dbReference>
<feature type="domain" description="Response regulatory" evidence="3">
    <location>
        <begin position="4"/>
        <end position="121"/>
    </location>
</feature>
<dbReference type="Pfam" id="PF00072">
    <property type="entry name" value="Response_reg"/>
    <property type="match status" value="1"/>
</dbReference>
<evidence type="ECO:0000259" key="3">
    <source>
        <dbReference type="PROSITE" id="PS50110"/>
    </source>
</evidence>
<reference evidence="4" key="1">
    <citation type="submission" date="2020-02" db="EMBL/GenBank/DDBJ databases">
        <authorList>
            <person name="Meier V. D."/>
        </authorList>
    </citation>
    <scope>NUCLEOTIDE SEQUENCE</scope>
    <source>
        <strain evidence="4">AVDCRST_MAG53</strain>
    </source>
</reference>
<dbReference type="PANTHER" id="PTHR44591:SF22">
    <property type="entry name" value="CHEY SUBFAMILY"/>
    <property type="match status" value="1"/>
</dbReference>
<dbReference type="CDD" id="cd17552">
    <property type="entry name" value="REC_RR468-like"/>
    <property type="match status" value="1"/>
</dbReference>
<evidence type="ECO:0000256" key="2">
    <source>
        <dbReference type="PROSITE-ProRule" id="PRU00169"/>
    </source>
</evidence>
<dbReference type="EMBL" id="CADCVR010000001">
    <property type="protein sequence ID" value="CAA9471663.1"/>
    <property type="molecule type" value="Genomic_DNA"/>
</dbReference>
<dbReference type="InterPro" id="IPR050595">
    <property type="entry name" value="Bact_response_regulator"/>
</dbReference>
<dbReference type="Gene3D" id="3.40.50.2300">
    <property type="match status" value="1"/>
</dbReference>